<comment type="caution">
    <text evidence="2">The sequence shown here is derived from an EMBL/GenBank/DDBJ whole genome shotgun (WGS) entry which is preliminary data.</text>
</comment>
<accession>A0A136Q716</accession>
<keyword evidence="1" id="KW-1133">Transmembrane helix</keyword>
<protein>
    <submittedName>
        <fullName evidence="2">Uncharacterized protein</fullName>
    </submittedName>
</protein>
<dbReference type="STRING" id="626937.HMPREF3293_00731"/>
<keyword evidence="1" id="KW-0812">Transmembrane</keyword>
<evidence type="ECO:0000256" key="1">
    <source>
        <dbReference type="SAM" id="Phobius"/>
    </source>
</evidence>
<sequence length="57" mass="6630">MWYSVGKSENICKVFCSGIKNAFLTKNVRLIWLFLNYPVLFGRVAIIVLLLQILLNR</sequence>
<gene>
    <name evidence="2" type="ORF">HMPREF3293_00731</name>
</gene>
<evidence type="ECO:0000313" key="3">
    <source>
        <dbReference type="Proteomes" id="UP000070366"/>
    </source>
</evidence>
<proteinExistence type="predicted"/>
<keyword evidence="1" id="KW-0472">Membrane</keyword>
<dbReference type="Proteomes" id="UP000070366">
    <property type="component" value="Unassembled WGS sequence"/>
</dbReference>
<feature type="transmembrane region" description="Helical" evidence="1">
    <location>
        <begin position="30"/>
        <end position="55"/>
    </location>
</feature>
<name>A0A136Q716_9FIRM</name>
<organism evidence="2 3">
    <name type="scientific">Christensenella minuta</name>
    <dbReference type="NCBI Taxonomy" id="626937"/>
    <lineage>
        <taxon>Bacteria</taxon>
        <taxon>Bacillati</taxon>
        <taxon>Bacillota</taxon>
        <taxon>Clostridia</taxon>
        <taxon>Christensenellales</taxon>
        <taxon>Christensenellaceae</taxon>
        <taxon>Christensenella</taxon>
    </lineage>
</organism>
<dbReference type="EMBL" id="LSZW01000045">
    <property type="protein sequence ID" value="KXK66432.1"/>
    <property type="molecule type" value="Genomic_DNA"/>
</dbReference>
<keyword evidence="3" id="KW-1185">Reference proteome</keyword>
<dbReference type="AlphaFoldDB" id="A0A136Q716"/>
<evidence type="ECO:0000313" key="2">
    <source>
        <dbReference type="EMBL" id="KXK66432.1"/>
    </source>
</evidence>
<reference evidence="2 3" key="1">
    <citation type="submission" date="2016-02" db="EMBL/GenBank/DDBJ databases">
        <authorList>
            <person name="Wen L."/>
            <person name="He K."/>
            <person name="Yang H."/>
        </authorList>
    </citation>
    <scope>NUCLEOTIDE SEQUENCE [LARGE SCALE GENOMIC DNA]</scope>
    <source>
        <strain evidence="2 3">DSM 22607</strain>
    </source>
</reference>